<sequence>MTLARGLMSAYATSMGRGQMEFMKEKVFVTFSMVAELPVIVATTEPSGGPLSVQDKQTTRRRPSLHRPDAHSALRRWVRVPLHVSRKKV</sequence>
<protein>
    <submittedName>
        <fullName evidence="2">Uncharacterized protein</fullName>
    </submittedName>
</protein>
<dbReference type="EMBL" id="CP089983">
    <property type="protein sequence ID" value="WXB00911.1"/>
    <property type="molecule type" value="Genomic_DNA"/>
</dbReference>
<organism evidence="2 3">
    <name type="scientific">Pendulispora rubella</name>
    <dbReference type="NCBI Taxonomy" id="2741070"/>
    <lineage>
        <taxon>Bacteria</taxon>
        <taxon>Pseudomonadati</taxon>
        <taxon>Myxococcota</taxon>
        <taxon>Myxococcia</taxon>
        <taxon>Myxococcales</taxon>
        <taxon>Sorangiineae</taxon>
        <taxon>Pendulisporaceae</taxon>
        <taxon>Pendulispora</taxon>
    </lineage>
</organism>
<gene>
    <name evidence="2" type="ORF">LVJ94_28810</name>
</gene>
<evidence type="ECO:0000313" key="2">
    <source>
        <dbReference type="EMBL" id="WXB00911.1"/>
    </source>
</evidence>
<keyword evidence="3" id="KW-1185">Reference proteome</keyword>
<proteinExistence type="predicted"/>
<evidence type="ECO:0000313" key="3">
    <source>
        <dbReference type="Proteomes" id="UP001374803"/>
    </source>
</evidence>
<evidence type="ECO:0000256" key="1">
    <source>
        <dbReference type="SAM" id="MobiDB-lite"/>
    </source>
</evidence>
<reference evidence="2" key="1">
    <citation type="submission" date="2021-12" db="EMBL/GenBank/DDBJ databases">
        <title>Discovery of the Pendulisporaceae a myxobacterial family with distinct sporulation behavior and unique specialized metabolism.</title>
        <authorList>
            <person name="Garcia R."/>
            <person name="Popoff A."/>
            <person name="Bader C.D."/>
            <person name="Loehr J."/>
            <person name="Walesch S."/>
            <person name="Walt C."/>
            <person name="Boldt J."/>
            <person name="Bunk B."/>
            <person name="Haeckl F.J.F.P.J."/>
            <person name="Gunesch A.P."/>
            <person name="Birkelbach J."/>
            <person name="Nuebel U."/>
            <person name="Pietschmann T."/>
            <person name="Bach T."/>
            <person name="Mueller R."/>
        </authorList>
    </citation>
    <scope>NUCLEOTIDE SEQUENCE</scope>
    <source>
        <strain evidence="2">MSr11367</strain>
    </source>
</reference>
<name>A0ABZ2KV89_9BACT</name>
<accession>A0ABZ2KV89</accession>
<feature type="region of interest" description="Disordered" evidence="1">
    <location>
        <begin position="45"/>
        <end position="70"/>
    </location>
</feature>
<dbReference type="RefSeq" id="WP_394830513.1">
    <property type="nucleotide sequence ID" value="NZ_CP089929.1"/>
</dbReference>
<dbReference type="Proteomes" id="UP001374803">
    <property type="component" value="Chromosome"/>
</dbReference>